<sequence length="365" mass="41623">MEKRPERLSSQVGFDRANGILGWRRYGFVASGHWYTLGNVKVSCNNSKSEEMKSIKTDESLLIRNATSNKSKYDEDNENNSKEITENTTVINDTKIGYSIYGNGLNKMLFICGGVGCYKKDYPLSLQKSFNPSNYTIVCIDPPGYGTSRPPDRKQEVNRCMKDASFCIKLMQYLKMIPFTVLGWSEGSRTAIHVADQGRFGSLIKSVILLSAASRIDYRGVQVFKGMRNTEQWLSHTMDSYLEFYSKEFVSKQWADLCDIFEEVYNLLGGRFPCDYVLANIKIPVLILNGGMDRFCADPNYFKSVLNNCKIESHLLGGHDFYMKYPRWFSERLEEFLKENKIFLLSANADGNTAINNNNDKRGEA</sequence>
<dbReference type="InterPro" id="IPR000073">
    <property type="entry name" value="AB_hydrolase_1"/>
</dbReference>
<dbReference type="EMBL" id="UYRR01032909">
    <property type="protein sequence ID" value="VDK57166.1"/>
    <property type="molecule type" value="Genomic_DNA"/>
</dbReference>
<dbReference type="Gene3D" id="3.40.50.1820">
    <property type="entry name" value="alpha/beta hydrolase"/>
    <property type="match status" value="1"/>
</dbReference>
<reference evidence="2 3" key="2">
    <citation type="submission" date="2018-11" db="EMBL/GenBank/DDBJ databases">
        <authorList>
            <consortium name="Pathogen Informatics"/>
        </authorList>
    </citation>
    <scope>NUCLEOTIDE SEQUENCE [LARGE SCALE GENOMIC DNA]</scope>
</reference>
<proteinExistence type="predicted"/>
<dbReference type="AlphaFoldDB" id="A0A0M3K770"/>
<gene>
    <name evidence="2" type="ORF">ASIM_LOCUS16218</name>
</gene>
<dbReference type="Proteomes" id="UP000267096">
    <property type="component" value="Unassembled WGS sequence"/>
</dbReference>
<dbReference type="SUPFAM" id="SSF53474">
    <property type="entry name" value="alpha/beta-Hydrolases"/>
    <property type="match status" value="1"/>
</dbReference>
<protein>
    <submittedName>
        <fullName evidence="4">Valacyclovir hydrolase (inferred by orthology to a human protein)</fullName>
    </submittedName>
</protein>
<feature type="domain" description="AB hydrolase-1" evidence="1">
    <location>
        <begin position="108"/>
        <end position="224"/>
    </location>
</feature>
<evidence type="ECO:0000313" key="3">
    <source>
        <dbReference type="Proteomes" id="UP000267096"/>
    </source>
</evidence>
<evidence type="ECO:0000313" key="2">
    <source>
        <dbReference type="EMBL" id="VDK57166.1"/>
    </source>
</evidence>
<organism evidence="4">
    <name type="scientific">Anisakis simplex</name>
    <name type="common">Herring worm</name>
    <dbReference type="NCBI Taxonomy" id="6269"/>
    <lineage>
        <taxon>Eukaryota</taxon>
        <taxon>Metazoa</taxon>
        <taxon>Ecdysozoa</taxon>
        <taxon>Nematoda</taxon>
        <taxon>Chromadorea</taxon>
        <taxon>Rhabditida</taxon>
        <taxon>Spirurina</taxon>
        <taxon>Ascaridomorpha</taxon>
        <taxon>Ascaridoidea</taxon>
        <taxon>Anisakidae</taxon>
        <taxon>Anisakis</taxon>
        <taxon>Anisakis simplex complex</taxon>
    </lineage>
</organism>
<dbReference type="WBParaSite" id="ASIM_0001681101-mRNA-1">
    <property type="protein sequence ID" value="ASIM_0001681101-mRNA-1"/>
    <property type="gene ID" value="ASIM_0001681101"/>
</dbReference>
<dbReference type="PANTHER" id="PTHR46331">
    <property type="entry name" value="VALACYCLOVIR HYDROLASE"/>
    <property type="match status" value="1"/>
</dbReference>
<dbReference type="PANTHER" id="PTHR46331:SF2">
    <property type="entry name" value="VALACYCLOVIR HYDROLASE"/>
    <property type="match status" value="1"/>
</dbReference>
<accession>A0A0M3K770</accession>
<reference evidence="4" key="1">
    <citation type="submission" date="2017-02" db="UniProtKB">
        <authorList>
            <consortium name="WormBaseParasite"/>
        </authorList>
    </citation>
    <scope>IDENTIFICATION</scope>
</reference>
<dbReference type="InterPro" id="IPR029058">
    <property type="entry name" value="AB_hydrolase_fold"/>
</dbReference>
<evidence type="ECO:0000259" key="1">
    <source>
        <dbReference type="Pfam" id="PF00561"/>
    </source>
</evidence>
<dbReference type="Pfam" id="PF00561">
    <property type="entry name" value="Abhydrolase_1"/>
    <property type="match status" value="1"/>
</dbReference>
<evidence type="ECO:0000313" key="4">
    <source>
        <dbReference type="WBParaSite" id="ASIM_0001681101-mRNA-1"/>
    </source>
</evidence>
<keyword evidence="3" id="KW-1185">Reference proteome</keyword>
<name>A0A0M3K770_ANISI</name>
<dbReference type="OrthoDB" id="19657at2759"/>
<dbReference type="GO" id="GO:0017171">
    <property type="term" value="F:serine hydrolase activity"/>
    <property type="evidence" value="ECO:0007669"/>
    <property type="project" value="TreeGrafter"/>
</dbReference>